<feature type="signal peptide" evidence="1">
    <location>
        <begin position="1"/>
        <end position="27"/>
    </location>
</feature>
<dbReference type="SUPFAM" id="SSF56935">
    <property type="entry name" value="Porins"/>
    <property type="match status" value="1"/>
</dbReference>
<proteinExistence type="predicted"/>
<keyword evidence="1" id="KW-0732">Signal</keyword>
<dbReference type="Gene3D" id="2.40.160.10">
    <property type="entry name" value="Porin"/>
    <property type="match status" value="1"/>
</dbReference>
<dbReference type="RefSeq" id="WP_200353838.1">
    <property type="nucleotide sequence ID" value="NZ_JAENIL010000003.1"/>
</dbReference>
<feature type="chain" id="PRO_5036910350" description="Porin" evidence="1">
    <location>
        <begin position="28"/>
        <end position="410"/>
    </location>
</feature>
<organism evidence="2 3">
    <name type="scientific">Pelagicoccus mobilis</name>
    <dbReference type="NCBI Taxonomy" id="415221"/>
    <lineage>
        <taxon>Bacteria</taxon>
        <taxon>Pseudomonadati</taxon>
        <taxon>Verrucomicrobiota</taxon>
        <taxon>Opitutia</taxon>
        <taxon>Puniceicoccales</taxon>
        <taxon>Pelagicoccaceae</taxon>
        <taxon>Pelagicoccus</taxon>
    </lineage>
</organism>
<dbReference type="AlphaFoldDB" id="A0A934RQF0"/>
<accession>A0A934RQF0</accession>
<sequence length="410" mass="45859">MTELRQHPLAFLLSALALIGSALETNAQSLSTGGFVSVGYLESSHYNYLADSEKGTLDFVEIGLNASWTPANRTTINGQAFLFELGPYGNYTPLVDYLFVDYAKSKELGFRAGRIKRELGLYTHIQDIDIARTSILLPHGMYDPRYRDFSASVDGASMYGSFNLPGDQRITYNLYGGFAQADPEGGLAGFSLTAISRTTIDNRIKTLEADGTYGAQFWYNPNIEGLRVGYGLSRYFGIDISTQGKFPDALPDPLLAGKELINLGQDLTYEIDQLSIEYFLGNWNFTAEYQWSHVGPTIDRIIGGVFFPDTTPPTEFEVWYANASRRFGKLEFGLTYTSSPFSKNDTNVGNATYQKDTQLSVRYDVNDHWTLKAEVHSIEGTKRLFNQHGQNPVLDQDDWTLWAAKSTFTF</sequence>
<protein>
    <recommendedName>
        <fullName evidence="4">Porin</fullName>
    </recommendedName>
</protein>
<keyword evidence="3" id="KW-1185">Reference proteome</keyword>
<dbReference type="Proteomes" id="UP000617628">
    <property type="component" value="Unassembled WGS sequence"/>
</dbReference>
<reference evidence="2" key="1">
    <citation type="submission" date="2021-01" db="EMBL/GenBank/DDBJ databases">
        <title>Modified the classification status of verrucomicrobia.</title>
        <authorList>
            <person name="Feng X."/>
        </authorList>
    </citation>
    <scope>NUCLEOTIDE SEQUENCE</scope>
    <source>
        <strain evidence="2">KCTC 13126</strain>
    </source>
</reference>
<evidence type="ECO:0008006" key="4">
    <source>
        <dbReference type="Google" id="ProtNLM"/>
    </source>
</evidence>
<evidence type="ECO:0000256" key="1">
    <source>
        <dbReference type="SAM" id="SignalP"/>
    </source>
</evidence>
<evidence type="ECO:0000313" key="2">
    <source>
        <dbReference type="EMBL" id="MBK1875620.1"/>
    </source>
</evidence>
<name>A0A934RQF0_9BACT</name>
<evidence type="ECO:0000313" key="3">
    <source>
        <dbReference type="Proteomes" id="UP000617628"/>
    </source>
</evidence>
<dbReference type="EMBL" id="JAENIL010000003">
    <property type="protein sequence ID" value="MBK1875620.1"/>
    <property type="molecule type" value="Genomic_DNA"/>
</dbReference>
<dbReference type="InterPro" id="IPR023614">
    <property type="entry name" value="Porin_dom_sf"/>
</dbReference>
<comment type="caution">
    <text evidence="2">The sequence shown here is derived from an EMBL/GenBank/DDBJ whole genome shotgun (WGS) entry which is preliminary data.</text>
</comment>
<gene>
    <name evidence="2" type="ORF">JIN87_02010</name>
</gene>